<gene>
    <name evidence="1" type="ORF">ACE1CC_03420</name>
</gene>
<protein>
    <submittedName>
        <fullName evidence="1">Uncharacterized protein</fullName>
    </submittedName>
</protein>
<dbReference type="EMBL" id="JBHFNQ010000028">
    <property type="protein sequence ID" value="MFB2875924.1"/>
    <property type="molecule type" value="Genomic_DNA"/>
</dbReference>
<dbReference type="Proteomes" id="UP001576774">
    <property type="component" value="Unassembled WGS sequence"/>
</dbReference>
<keyword evidence="2" id="KW-1185">Reference proteome</keyword>
<comment type="caution">
    <text evidence="1">The sequence shown here is derived from an EMBL/GenBank/DDBJ whole genome shotgun (WGS) entry which is preliminary data.</text>
</comment>
<dbReference type="RefSeq" id="WP_413269072.1">
    <property type="nucleotide sequence ID" value="NZ_JBHFNQ010000028.1"/>
</dbReference>
<evidence type="ECO:0000313" key="1">
    <source>
        <dbReference type="EMBL" id="MFB2875924.1"/>
    </source>
</evidence>
<evidence type="ECO:0000313" key="2">
    <source>
        <dbReference type="Proteomes" id="UP001576774"/>
    </source>
</evidence>
<sequence length="62" mass="7479">MNEQSRIPDEQTRKRNVELLRESQRQLDLFGIKIDELISITEAEIRRQKLERLPGKYKRSPK</sequence>
<name>A0ABV4WZI2_9CYAN</name>
<proteinExistence type="predicted"/>
<organism evidence="1 2">
    <name type="scientific">Floridaenema aerugineum BLCC-F46</name>
    <dbReference type="NCBI Taxonomy" id="3153654"/>
    <lineage>
        <taxon>Bacteria</taxon>
        <taxon>Bacillati</taxon>
        <taxon>Cyanobacteriota</taxon>
        <taxon>Cyanophyceae</taxon>
        <taxon>Oscillatoriophycideae</taxon>
        <taxon>Aerosakkonematales</taxon>
        <taxon>Aerosakkonemataceae</taxon>
        <taxon>Floridanema</taxon>
        <taxon>Floridanema aerugineum</taxon>
    </lineage>
</organism>
<reference evidence="1 2" key="1">
    <citation type="submission" date="2024-09" db="EMBL/GenBank/DDBJ databases">
        <title>Floridaenema gen nov. (Aerosakkonemataceae, Aerosakkonematales ord. nov., Cyanobacteria) from benthic tropical and subtropical fresh waters, with the description of four new species.</title>
        <authorList>
            <person name="Moretto J.A."/>
            <person name="Berthold D.E."/>
            <person name="Lefler F.W."/>
            <person name="Huang I.-S."/>
            <person name="Laughinghouse H. IV."/>
        </authorList>
    </citation>
    <scope>NUCLEOTIDE SEQUENCE [LARGE SCALE GENOMIC DNA]</scope>
    <source>
        <strain evidence="1 2">BLCC-F46</strain>
    </source>
</reference>
<accession>A0ABV4WZI2</accession>